<dbReference type="Ensembl" id="ENSDCDT00010013334.1">
    <property type="protein sequence ID" value="ENSDCDP00010012683.1"/>
    <property type="gene ID" value="ENSDCDG00010005738.1"/>
</dbReference>
<dbReference type="InterPro" id="IPR006620">
    <property type="entry name" value="Pro_4_hyd_alph"/>
</dbReference>
<dbReference type="GO" id="GO:0031418">
    <property type="term" value="F:L-ascorbic acid binding"/>
    <property type="evidence" value="ECO:0007669"/>
    <property type="project" value="UniProtKB-KW"/>
</dbReference>
<proteinExistence type="inferred from homology"/>
<reference evidence="14" key="2">
    <citation type="submission" date="2025-08" db="UniProtKB">
        <authorList>
            <consortium name="Ensembl"/>
        </authorList>
    </citation>
    <scope>IDENTIFICATION</scope>
</reference>
<evidence type="ECO:0000313" key="14">
    <source>
        <dbReference type="Ensembl" id="ENSDCDP00010012683.1"/>
    </source>
</evidence>
<evidence type="ECO:0000256" key="6">
    <source>
        <dbReference type="ARBA" id="ARBA00022723"/>
    </source>
</evidence>
<dbReference type="AlphaFoldDB" id="A0AAY4AV56"/>
<evidence type="ECO:0000256" key="8">
    <source>
        <dbReference type="ARBA" id="ARBA00022896"/>
    </source>
</evidence>
<evidence type="ECO:0000256" key="12">
    <source>
        <dbReference type="SAM" id="SignalP"/>
    </source>
</evidence>
<evidence type="ECO:0000256" key="1">
    <source>
        <dbReference type="ARBA" id="ARBA00001961"/>
    </source>
</evidence>
<dbReference type="InterPro" id="IPR013547">
    <property type="entry name" value="P4H_N"/>
</dbReference>
<dbReference type="InterPro" id="IPR044862">
    <property type="entry name" value="Pro_4_hyd_alph_FE2OG_OXY"/>
</dbReference>
<keyword evidence="11" id="KW-0408">Iron</keyword>
<comment type="subcellular location">
    <subcellularLocation>
        <location evidence="3">Endoplasmic reticulum lumen</location>
    </subcellularLocation>
</comment>
<keyword evidence="9" id="KW-0223">Dioxygenase</keyword>
<dbReference type="InterPro" id="IPR005123">
    <property type="entry name" value="Oxoglu/Fe-dep_dioxygenase_dom"/>
</dbReference>
<dbReference type="PANTHER" id="PTHR10869">
    <property type="entry name" value="PROLYL 4-HYDROXYLASE ALPHA SUBUNIT"/>
    <property type="match status" value="1"/>
</dbReference>
<accession>A0AAY4AV56</accession>
<dbReference type="GO" id="GO:0004656">
    <property type="term" value="F:procollagen-proline 4-dioxygenase activity"/>
    <property type="evidence" value="ECO:0007669"/>
    <property type="project" value="UniProtKB-EC"/>
</dbReference>
<dbReference type="EC" id="1.14.11.2" evidence="5"/>
<dbReference type="InterPro" id="IPR045054">
    <property type="entry name" value="P4HA-like"/>
</dbReference>
<evidence type="ECO:0000256" key="5">
    <source>
        <dbReference type="ARBA" id="ARBA00012269"/>
    </source>
</evidence>
<name>A0AAY4AV56_9TELE</name>
<dbReference type="FunFam" id="2.60.120.620:FF:000011">
    <property type="entry name" value="Prolyl alpha subunit"/>
    <property type="match status" value="1"/>
</dbReference>
<evidence type="ECO:0000256" key="11">
    <source>
        <dbReference type="ARBA" id="ARBA00023004"/>
    </source>
</evidence>
<feature type="chain" id="PRO_5044333631" description="procollagen-proline 4-dioxygenase" evidence="12">
    <location>
        <begin position="23"/>
        <end position="422"/>
    </location>
</feature>
<keyword evidence="8" id="KW-0847">Vitamin C</keyword>
<dbReference type="GO" id="GO:0005788">
    <property type="term" value="C:endoplasmic reticulum lumen"/>
    <property type="evidence" value="ECO:0007669"/>
    <property type="project" value="UniProtKB-SubCell"/>
</dbReference>
<dbReference type="Pfam" id="PF08336">
    <property type="entry name" value="P4Ha_N"/>
    <property type="match status" value="1"/>
</dbReference>
<dbReference type="PANTHER" id="PTHR10869:SF244">
    <property type="entry name" value="PROLYL 4-HYDROXYLASE SUBUNIT ALPHA-2"/>
    <property type="match status" value="1"/>
</dbReference>
<comment type="function">
    <text evidence="2">Catalyzes the post-translational formation of 4-hydroxyproline in -Xaa-Pro-Gly- sequences in collagens and other proteins.</text>
</comment>
<dbReference type="GeneTree" id="ENSGT00940000156635"/>
<evidence type="ECO:0000256" key="7">
    <source>
        <dbReference type="ARBA" id="ARBA00022803"/>
    </source>
</evidence>
<dbReference type="GO" id="GO:0005506">
    <property type="term" value="F:iron ion binding"/>
    <property type="evidence" value="ECO:0007669"/>
    <property type="project" value="InterPro"/>
</dbReference>
<reference evidence="14" key="3">
    <citation type="submission" date="2025-09" db="UniProtKB">
        <authorList>
            <consortium name="Ensembl"/>
        </authorList>
    </citation>
    <scope>IDENTIFICATION</scope>
</reference>
<evidence type="ECO:0000259" key="13">
    <source>
        <dbReference type="PROSITE" id="PS51471"/>
    </source>
</evidence>
<evidence type="ECO:0000256" key="10">
    <source>
        <dbReference type="ARBA" id="ARBA00023002"/>
    </source>
</evidence>
<keyword evidence="12" id="KW-0732">Signal</keyword>
<gene>
    <name evidence="14" type="primary">zgc:152670</name>
</gene>
<dbReference type="Proteomes" id="UP000694580">
    <property type="component" value="Chromosome 4"/>
</dbReference>
<evidence type="ECO:0000256" key="4">
    <source>
        <dbReference type="ARBA" id="ARBA00006511"/>
    </source>
</evidence>
<reference evidence="14 15" key="1">
    <citation type="submission" date="2020-06" db="EMBL/GenBank/DDBJ databases">
        <authorList>
            <consortium name="Wellcome Sanger Institute Data Sharing"/>
        </authorList>
    </citation>
    <scope>NUCLEOTIDE SEQUENCE [LARGE SCALE GENOMIC DNA]</scope>
</reference>
<keyword evidence="7" id="KW-0802">TPR repeat</keyword>
<evidence type="ECO:0000256" key="9">
    <source>
        <dbReference type="ARBA" id="ARBA00022964"/>
    </source>
</evidence>
<keyword evidence="15" id="KW-1185">Reference proteome</keyword>
<evidence type="ECO:0000256" key="3">
    <source>
        <dbReference type="ARBA" id="ARBA00004319"/>
    </source>
</evidence>
<feature type="signal peptide" evidence="12">
    <location>
        <begin position="1"/>
        <end position="22"/>
    </location>
</feature>
<evidence type="ECO:0000256" key="2">
    <source>
        <dbReference type="ARBA" id="ARBA00002035"/>
    </source>
</evidence>
<keyword evidence="10" id="KW-0560">Oxidoreductase</keyword>
<evidence type="ECO:0000313" key="15">
    <source>
        <dbReference type="Proteomes" id="UP000694580"/>
    </source>
</evidence>
<protein>
    <recommendedName>
        <fullName evidence="5">procollagen-proline 4-dioxygenase</fullName>
        <ecNumber evidence="5">1.14.11.2</ecNumber>
    </recommendedName>
</protein>
<dbReference type="Gene3D" id="2.60.120.620">
    <property type="entry name" value="q2cbj1_9rhob like domain"/>
    <property type="match status" value="1"/>
</dbReference>
<comment type="similarity">
    <text evidence="4">Belongs to the P4HA family.</text>
</comment>
<comment type="cofactor">
    <cofactor evidence="1">
        <name>L-ascorbate</name>
        <dbReference type="ChEBI" id="CHEBI:38290"/>
    </cofactor>
</comment>
<dbReference type="Gene3D" id="6.10.140.1460">
    <property type="match status" value="1"/>
</dbReference>
<sequence length="422" mass="49190">MDGWRWLILTFLALQGIGFTNTEYYSSTEQMIDLIALDKELQIKFELYIYKELEHVQALFRVLRHVKNTIPAISETFISNPLTAYKFIEMLINKWNLIEEHISQSPSLEFIEYLDMAHEMLPDEEDLFGVALGLFRVQEIYNLYPEDVIRNQHNEAAWFQQLEYRIHQITHEADPKVDPREPSNQSYQAMCRWEANRLSPQRQKMLFCRYSNGGGNPHLIYSPMKEEDEWDNPRIIRYHNFITDKEIDHLKKVAKSKLQRSETSPNIISNIRVSKSAFLSEEDQGVYDVTRRIEDVTGLDMETAEPLQVANYGIGGHYSPHLDLLSKEEEEIRHGNRMATFQIYMSDVELGGATVFPTIGATLKIQKGSAVLWYNLLYSGEHDVRSLHAGCPVYLGNKWIATKWIHGYGQEFRRRCSLSELD</sequence>
<organism evidence="14 15">
    <name type="scientific">Denticeps clupeoides</name>
    <name type="common">denticle herring</name>
    <dbReference type="NCBI Taxonomy" id="299321"/>
    <lineage>
        <taxon>Eukaryota</taxon>
        <taxon>Metazoa</taxon>
        <taxon>Chordata</taxon>
        <taxon>Craniata</taxon>
        <taxon>Vertebrata</taxon>
        <taxon>Euteleostomi</taxon>
        <taxon>Actinopterygii</taxon>
        <taxon>Neopterygii</taxon>
        <taxon>Teleostei</taxon>
        <taxon>Clupei</taxon>
        <taxon>Clupeiformes</taxon>
        <taxon>Denticipitoidei</taxon>
        <taxon>Denticipitidae</taxon>
        <taxon>Denticeps</taxon>
    </lineage>
</organism>
<feature type="domain" description="Fe2OG dioxygenase" evidence="13">
    <location>
        <begin position="303"/>
        <end position="407"/>
    </location>
</feature>
<dbReference type="Pfam" id="PF13640">
    <property type="entry name" value="2OG-FeII_Oxy_3"/>
    <property type="match status" value="1"/>
</dbReference>
<dbReference type="PROSITE" id="PS51471">
    <property type="entry name" value="FE2OG_OXY"/>
    <property type="match status" value="1"/>
</dbReference>
<dbReference type="SMART" id="SM00702">
    <property type="entry name" value="P4Hc"/>
    <property type="match status" value="1"/>
</dbReference>
<keyword evidence="6" id="KW-0479">Metal-binding</keyword>